<dbReference type="EMBL" id="JAFBFH010000070">
    <property type="protein sequence ID" value="MBM7717695.1"/>
    <property type="molecule type" value="Genomic_DNA"/>
</dbReference>
<proteinExistence type="predicted"/>
<protein>
    <submittedName>
        <fullName evidence="1">Uncharacterized protein</fullName>
    </submittedName>
</protein>
<keyword evidence="2" id="KW-1185">Reference proteome</keyword>
<dbReference type="Proteomes" id="UP000823485">
    <property type="component" value="Unassembled WGS sequence"/>
</dbReference>
<gene>
    <name evidence="1" type="ORF">JOC94_004726</name>
</gene>
<accession>A0ABS2RE68</accession>
<sequence>MFHENDGAYEECPKKKIIKLKERLPLLLKDPIIKEFLRSEENEKIFNEVINGQLDIKHLDNKFKEFYLFNRIIRYMTGLIKRYSIDYDKRVKLRNERYQLTYKCYSKNVQS</sequence>
<dbReference type="RefSeq" id="WP_077110248.1">
    <property type="nucleotide sequence ID" value="NZ_JAFBFH010000070.1"/>
</dbReference>
<reference evidence="1 2" key="1">
    <citation type="submission" date="2021-01" db="EMBL/GenBank/DDBJ databases">
        <title>Genomic Encyclopedia of Type Strains, Phase IV (KMG-IV): sequencing the most valuable type-strain genomes for metagenomic binning, comparative biology and taxonomic classification.</title>
        <authorList>
            <person name="Goeker M."/>
        </authorList>
    </citation>
    <scope>NUCLEOTIDE SEQUENCE [LARGE SCALE GENOMIC DNA]</scope>
    <source>
        <strain evidence="1 2">DSM 105453</strain>
    </source>
</reference>
<organism evidence="1 2">
    <name type="scientific">Siminovitchia thermophila</name>
    <dbReference type="NCBI Taxonomy" id="1245522"/>
    <lineage>
        <taxon>Bacteria</taxon>
        <taxon>Bacillati</taxon>
        <taxon>Bacillota</taxon>
        <taxon>Bacilli</taxon>
        <taxon>Bacillales</taxon>
        <taxon>Bacillaceae</taxon>
        <taxon>Siminovitchia</taxon>
    </lineage>
</organism>
<evidence type="ECO:0000313" key="1">
    <source>
        <dbReference type="EMBL" id="MBM7717695.1"/>
    </source>
</evidence>
<name>A0ABS2RE68_9BACI</name>
<comment type="caution">
    <text evidence="1">The sequence shown here is derived from an EMBL/GenBank/DDBJ whole genome shotgun (WGS) entry which is preliminary data.</text>
</comment>
<evidence type="ECO:0000313" key="2">
    <source>
        <dbReference type="Proteomes" id="UP000823485"/>
    </source>
</evidence>